<dbReference type="SUPFAM" id="SSF50044">
    <property type="entry name" value="SH3-domain"/>
    <property type="match status" value="1"/>
</dbReference>
<dbReference type="GO" id="GO:0043328">
    <property type="term" value="P:protein transport to vacuole involved in ubiquitin-dependent protein catabolic process via the multivesicular body sorting pathway"/>
    <property type="evidence" value="ECO:0007669"/>
    <property type="project" value="TreeGrafter"/>
</dbReference>
<dbReference type="Pfam" id="PF02536">
    <property type="entry name" value="mTERF"/>
    <property type="match status" value="1"/>
</dbReference>
<keyword evidence="8" id="KW-0809">Transit peptide</keyword>
<feature type="region of interest" description="Disordered" evidence="10">
    <location>
        <begin position="522"/>
        <end position="775"/>
    </location>
</feature>
<feature type="compositionally biased region" description="Low complexity" evidence="10">
    <location>
        <begin position="702"/>
        <end position="713"/>
    </location>
</feature>
<feature type="compositionally biased region" description="Polar residues" evidence="10">
    <location>
        <begin position="552"/>
        <end position="574"/>
    </location>
</feature>
<feature type="compositionally biased region" description="Polar residues" evidence="10">
    <location>
        <begin position="587"/>
        <end position="606"/>
    </location>
</feature>
<keyword evidence="14" id="KW-1185">Reference proteome</keyword>
<evidence type="ECO:0000256" key="1">
    <source>
        <dbReference type="ARBA" id="ARBA00004177"/>
    </source>
</evidence>
<feature type="region of interest" description="Disordered" evidence="10">
    <location>
        <begin position="1045"/>
        <end position="1076"/>
    </location>
</feature>
<dbReference type="InterPro" id="IPR001452">
    <property type="entry name" value="SH3_domain"/>
</dbReference>
<feature type="region of interest" description="Disordered" evidence="10">
    <location>
        <begin position="217"/>
        <end position="245"/>
    </location>
</feature>
<dbReference type="AlphaFoldDB" id="A0A182UV18"/>
<feature type="compositionally biased region" description="Low complexity" evidence="10">
    <location>
        <begin position="657"/>
        <end position="689"/>
    </location>
</feature>
<keyword evidence="6" id="KW-0967">Endosome</keyword>
<dbReference type="VEuPathDB" id="VectorBase:AMEM004143"/>
<dbReference type="GO" id="GO:0003676">
    <property type="term" value="F:nucleic acid binding"/>
    <property type="evidence" value="ECO:0007669"/>
    <property type="project" value="InterPro"/>
</dbReference>
<dbReference type="Gene3D" id="1.25.70.10">
    <property type="entry name" value="Transcription termination factor 3, mitochondrial"/>
    <property type="match status" value="1"/>
</dbReference>
<reference evidence="13" key="1">
    <citation type="submission" date="2020-05" db="UniProtKB">
        <authorList>
            <consortium name="EnsemblMetazoa"/>
        </authorList>
    </citation>
    <scope>IDENTIFICATION</scope>
    <source>
        <strain evidence="13">MAF</strain>
    </source>
</reference>
<dbReference type="InterPro" id="IPR038538">
    <property type="entry name" value="MTERF_sf"/>
</dbReference>
<dbReference type="VEuPathDB" id="VectorBase:AMEM21_011098"/>
<dbReference type="GO" id="GO:0043130">
    <property type="term" value="F:ubiquitin binding"/>
    <property type="evidence" value="ECO:0007669"/>
    <property type="project" value="InterPro"/>
</dbReference>
<feature type="compositionally biased region" description="Basic and acidic residues" evidence="10">
    <location>
        <begin position="343"/>
        <end position="355"/>
    </location>
</feature>
<dbReference type="PROSITE" id="PS50330">
    <property type="entry name" value="UIM"/>
    <property type="match status" value="1"/>
</dbReference>
<dbReference type="Gene3D" id="1.25.40.90">
    <property type="match status" value="1"/>
</dbReference>
<evidence type="ECO:0000256" key="7">
    <source>
        <dbReference type="ARBA" id="ARBA00022927"/>
    </source>
</evidence>
<comment type="similarity">
    <text evidence="2">Belongs to the mTERF family.</text>
</comment>
<feature type="compositionally biased region" description="Acidic residues" evidence="10">
    <location>
        <begin position="1046"/>
        <end position="1063"/>
    </location>
</feature>
<evidence type="ECO:0000259" key="12">
    <source>
        <dbReference type="PROSITE" id="PS50179"/>
    </source>
</evidence>
<feature type="compositionally biased region" description="Basic and acidic residues" evidence="10">
    <location>
        <begin position="217"/>
        <end position="233"/>
    </location>
</feature>
<dbReference type="InterPro" id="IPR002014">
    <property type="entry name" value="VHS_dom"/>
</dbReference>
<dbReference type="CDD" id="cd21388">
    <property type="entry name" value="GAT_STAM"/>
    <property type="match status" value="1"/>
</dbReference>
<dbReference type="PRINTS" id="PR00452">
    <property type="entry name" value="SH3DOMAIN"/>
</dbReference>
<evidence type="ECO:0000259" key="11">
    <source>
        <dbReference type="PROSITE" id="PS50002"/>
    </source>
</evidence>
<feature type="region of interest" description="Disordered" evidence="10">
    <location>
        <begin position="328"/>
        <end position="359"/>
    </location>
</feature>
<feature type="compositionally biased region" description="Low complexity" evidence="10">
    <location>
        <begin position="740"/>
        <end position="754"/>
    </location>
</feature>
<proteinExistence type="inferred from homology"/>
<dbReference type="Pfam" id="PF00018">
    <property type="entry name" value="SH3_1"/>
    <property type="match status" value="1"/>
</dbReference>
<dbReference type="EnsemblMetazoa" id="AMEM004143-RA">
    <property type="protein sequence ID" value="AMEM004143-PA"/>
    <property type="gene ID" value="AMEM004143"/>
</dbReference>
<evidence type="ECO:0000256" key="4">
    <source>
        <dbReference type="ARBA" id="ARBA00022443"/>
    </source>
</evidence>
<dbReference type="InterPro" id="IPR050670">
    <property type="entry name" value="STAM"/>
</dbReference>
<sequence>MVCTKETTTLTEVNCQADNVHCDKRAARELNNLHTRTSIRGLCLLAVDVVALQGRQGTARNSDSDPRTNNIRHATNMSLFGTTSTLNADIEKTTSENNTTENWGLILDICDRVNNGSATPKDCLKCIIKRLNSPNPHVVMKAITLLDACVNNCGKQFHLEVASREFETEFKKLLQKSQPKVTTKLKLTLKRWAEDVFKSDPQLDLIPSLYKKLRDEGHDFNDPSATPKRETTLSKDPNVVSSQQEEDDIAKAIELSLKEVKNTQSPKMMSSSGTVCTEDNELTFQAGEIIMVLDDSDPNWWKGQNQRGEGLFPSNFVTADLSVEPESLAASGKGAKKSVQFSDEQKQDGAKDGQQKHLLQPATVEINEEKIDRLLHLIHEADPEDPSQDTEEMLQLEQLVNQMGPMIDAELERVDRKHAQLTQSSSDLVDAINLYHNLMREPDRSAMMSMGGPVPAGGAYGTPGGYPGSSMNPMYGMPAMYQSLPGVGMYPMGPSQPPSMPGYGMTHLRHDMTQLNVGTMPQFPTPAQQPPPQQAGMHHLSHQHHQPHPMQTVAQNGPTTNGMLSQGAPPTTSLAGVGNQQQQQQQSTTSVAPQTMPNMSMPQQQHLGGMPQGFANPTSPPPVGMSGGPPSHHQMQPAPPNPNQQTLPQMRPGGGQPPVSYPSYVPQQQQQQQQPVSQQMPQTAVPQGMQGAGGPPPPPSAQPNANHHPNQQQMSMPPAHYPPTSGAPTHHHPQQPPQQPQQQQFMPQMGPPQMTNFPPLGAPMNMFPPGGPGGIGGPLSINTNHQGPQNIPIYQQQRHKLNVGRGAELAEAIASSVEGADKESINALLVAVPELSKYAPEQWHRTAKLLSTEGLELEKTLSIIGGHPAILVRPVEKIAESLHCWRSCQFGDANMKVLVSAHPYLLDYTNHGQLAQRVAFLHSHFETRKNVYRLFLAAPNLLVDEQHVTEAKIAYLLQAMRHEVLEVVKSSAFAHDLDHLRCRHTFLERLGLFKPRSLKAEKGTPTGNPPLHQITDTSDKRFAVKVAYVTLEEYEVFQELYRREMEQDEQDETDDELEREEVESEPKRSAYHKKGR</sequence>
<protein>
    <recommendedName>
        <fullName evidence="15">Signal transducing adapter molecule 1</fullName>
    </recommendedName>
</protein>
<organism evidence="13 14">
    <name type="scientific">Anopheles merus</name>
    <name type="common">Mosquito</name>
    <dbReference type="NCBI Taxonomy" id="30066"/>
    <lineage>
        <taxon>Eukaryota</taxon>
        <taxon>Metazoa</taxon>
        <taxon>Ecdysozoa</taxon>
        <taxon>Arthropoda</taxon>
        <taxon>Hexapoda</taxon>
        <taxon>Insecta</taxon>
        <taxon>Pterygota</taxon>
        <taxon>Neoptera</taxon>
        <taxon>Endopterygota</taxon>
        <taxon>Diptera</taxon>
        <taxon>Nematocera</taxon>
        <taxon>Culicoidea</taxon>
        <taxon>Culicidae</taxon>
        <taxon>Anophelinae</taxon>
        <taxon>Anopheles</taxon>
    </lineage>
</organism>
<dbReference type="InterPro" id="IPR003903">
    <property type="entry name" value="UIM_dom"/>
</dbReference>
<evidence type="ECO:0000256" key="6">
    <source>
        <dbReference type="ARBA" id="ARBA00022753"/>
    </source>
</evidence>
<dbReference type="STRING" id="30066.A0A182UV18"/>
<evidence type="ECO:0000256" key="9">
    <source>
        <dbReference type="PROSITE-ProRule" id="PRU00192"/>
    </source>
</evidence>
<evidence type="ECO:0000256" key="3">
    <source>
        <dbReference type="ARBA" id="ARBA00009666"/>
    </source>
</evidence>
<dbReference type="SMART" id="SM00326">
    <property type="entry name" value="SH3"/>
    <property type="match status" value="1"/>
</dbReference>
<dbReference type="Gene3D" id="1.20.5.1940">
    <property type="match status" value="1"/>
</dbReference>
<evidence type="ECO:0000256" key="10">
    <source>
        <dbReference type="SAM" id="MobiDB-lite"/>
    </source>
</evidence>
<dbReference type="Gene3D" id="2.30.30.40">
    <property type="entry name" value="SH3 Domains"/>
    <property type="match status" value="1"/>
</dbReference>
<dbReference type="Pfam" id="PF00790">
    <property type="entry name" value="VHS"/>
    <property type="match status" value="1"/>
</dbReference>
<dbReference type="SUPFAM" id="SSF48464">
    <property type="entry name" value="ENTH/VHS domain"/>
    <property type="match status" value="1"/>
</dbReference>
<dbReference type="PANTHER" id="PTHR45929:SF3">
    <property type="entry name" value="JAK PATHWAY SIGNAL TRANSDUCTION ADAPTOR MOLECULE"/>
    <property type="match status" value="1"/>
</dbReference>
<comment type="subcellular location">
    <subcellularLocation>
        <location evidence="1">Endosome</location>
    </subcellularLocation>
</comment>
<accession>A0A182UV18</accession>
<dbReference type="InterPro" id="IPR008942">
    <property type="entry name" value="ENTH_VHS"/>
</dbReference>
<keyword evidence="7" id="KW-0653">Protein transport</keyword>
<keyword evidence="5" id="KW-0813">Transport</keyword>
<dbReference type="GO" id="GO:0035091">
    <property type="term" value="F:phosphatidylinositol binding"/>
    <property type="evidence" value="ECO:0007669"/>
    <property type="project" value="InterPro"/>
</dbReference>
<dbReference type="PROSITE" id="PS50179">
    <property type="entry name" value="VHS"/>
    <property type="match status" value="1"/>
</dbReference>
<evidence type="ECO:0000256" key="5">
    <source>
        <dbReference type="ARBA" id="ARBA00022448"/>
    </source>
</evidence>
<feature type="domain" description="VHS" evidence="12">
    <location>
        <begin position="93"/>
        <end position="221"/>
    </location>
</feature>
<dbReference type="InterPro" id="IPR036028">
    <property type="entry name" value="SH3-like_dom_sf"/>
</dbReference>
<evidence type="ECO:0000256" key="2">
    <source>
        <dbReference type="ARBA" id="ARBA00007692"/>
    </source>
</evidence>
<feature type="domain" description="SH3" evidence="11">
    <location>
        <begin position="264"/>
        <end position="322"/>
    </location>
</feature>
<dbReference type="Proteomes" id="UP000075903">
    <property type="component" value="Unassembled WGS sequence"/>
</dbReference>
<name>A0A182UV18_ANOME</name>
<dbReference type="SMART" id="SM00288">
    <property type="entry name" value="VHS"/>
    <property type="match status" value="1"/>
</dbReference>
<dbReference type="FunFam" id="1.25.40.90:FF:000009">
    <property type="entry name" value="Putative signal transducing adapter molecule 1"/>
    <property type="match status" value="1"/>
</dbReference>
<evidence type="ECO:0000313" key="13">
    <source>
        <dbReference type="EnsemblMetazoa" id="AMEM004143-PA"/>
    </source>
</evidence>
<dbReference type="PROSITE" id="PS50002">
    <property type="entry name" value="SH3"/>
    <property type="match status" value="1"/>
</dbReference>
<comment type="similarity">
    <text evidence="3">Belongs to the STAM family.</text>
</comment>
<dbReference type="InterPro" id="IPR003690">
    <property type="entry name" value="MTERF"/>
</dbReference>
<dbReference type="PANTHER" id="PTHR45929">
    <property type="entry name" value="JAK PATHWAY SIGNAL TRANSDUCTION ADAPTOR MOLECULE"/>
    <property type="match status" value="1"/>
</dbReference>
<evidence type="ECO:0000313" key="14">
    <source>
        <dbReference type="Proteomes" id="UP000075903"/>
    </source>
</evidence>
<keyword evidence="4 9" id="KW-0728">SH3 domain</keyword>
<dbReference type="CDD" id="cd03568">
    <property type="entry name" value="VHS_STAM"/>
    <property type="match status" value="1"/>
</dbReference>
<evidence type="ECO:0008006" key="15">
    <source>
        <dbReference type="Google" id="ProtNLM"/>
    </source>
</evidence>
<dbReference type="GO" id="GO:0033565">
    <property type="term" value="C:ESCRT-0 complex"/>
    <property type="evidence" value="ECO:0007669"/>
    <property type="project" value="TreeGrafter"/>
</dbReference>
<feature type="compositionally biased region" description="Pro residues" evidence="10">
    <location>
        <begin position="523"/>
        <end position="533"/>
    </location>
</feature>
<evidence type="ECO:0000256" key="8">
    <source>
        <dbReference type="ARBA" id="ARBA00022946"/>
    </source>
</evidence>